<dbReference type="InterPro" id="IPR001279">
    <property type="entry name" value="Metallo-B-lactamas"/>
</dbReference>
<dbReference type="GO" id="GO:0005829">
    <property type="term" value="C:cytosol"/>
    <property type="evidence" value="ECO:0007669"/>
    <property type="project" value="UniProtKB-SubCell"/>
</dbReference>
<reference evidence="8 9" key="1">
    <citation type="submission" date="2024-04" db="EMBL/GenBank/DDBJ databases">
        <authorList>
            <person name="Rising A."/>
            <person name="Reimegard J."/>
            <person name="Sonavane S."/>
            <person name="Akerstrom W."/>
            <person name="Nylinder S."/>
            <person name="Hedman E."/>
            <person name="Kallberg Y."/>
        </authorList>
    </citation>
    <scope>NUCLEOTIDE SEQUENCE [LARGE SCALE GENOMIC DNA]</scope>
</reference>
<feature type="domain" description="Metallo-beta-lactamase" evidence="7">
    <location>
        <begin position="25"/>
        <end position="191"/>
    </location>
</feature>
<dbReference type="InterPro" id="IPR039344">
    <property type="entry name" value="MBLAC1"/>
</dbReference>
<dbReference type="Gene3D" id="3.60.15.10">
    <property type="entry name" value="Ribonuclease Z/Hydroxyacylglutathione hydrolase-like"/>
    <property type="match status" value="1"/>
</dbReference>
<dbReference type="SUPFAM" id="SSF56281">
    <property type="entry name" value="Metallo-hydrolase/oxidoreductase"/>
    <property type="match status" value="1"/>
</dbReference>
<comment type="subcellular location">
    <subcellularLocation>
        <location evidence="1">Cytoplasm</location>
        <location evidence="1">Cytosol</location>
    </subcellularLocation>
</comment>
<dbReference type="PANTHER" id="PTHR23200">
    <property type="entry name" value="METALLO-BETA-LACTAMASE DOMAIN-CONTAINING PROTEIN 1"/>
    <property type="match status" value="1"/>
</dbReference>
<sequence length="224" mass="24742">MTITVDVIKNGYSEIDLKKNIMRANCTCTLIKESNVLIIVDTLTAWDRLVLEKELENRNIRVGDITHVVGTHGHSDHIGNLNLFTHAQHIVGQSISCKDEYLLHSFEDSPFNITENIEIIATPGHTLSDVSVIAKNTDLGTVAVVGDLFEKEEDIFNSALWKITAGSENPKLQYQNRSKILNLADYIVPGHGPMFKTTSLGVEALKQDQRQQGGQFSTKGACAP</sequence>
<dbReference type="Pfam" id="PF00753">
    <property type="entry name" value="Lactamase_B"/>
    <property type="match status" value="1"/>
</dbReference>
<dbReference type="SMART" id="SM00849">
    <property type="entry name" value="Lactamase_B"/>
    <property type="match status" value="1"/>
</dbReference>
<evidence type="ECO:0000256" key="6">
    <source>
        <dbReference type="ARBA" id="ARBA00045869"/>
    </source>
</evidence>
<gene>
    <name evidence="8" type="ORF">LARSCL_LOCUS4660</name>
</gene>
<dbReference type="AlphaFoldDB" id="A0AAV1ZC34"/>
<comment type="caution">
    <text evidence="8">The sequence shown here is derived from an EMBL/GenBank/DDBJ whole genome shotgun (WGS) entry which is preliminary data.</text>
</comment>
<comment type="catalytic activity">
    <reaction evidence="5">
        <text>a ribonucleotidyl-ribonucleotide-RNA + H2O = a 3'-end ribonucleotide-RNA + a 5'-end 5'-phospho-ribonucleoside-RNA + H(+)</text>
        <dbReference type="Rhea" id="RHEA:68096"/>
        <dbReference type="Rhea" id="RHEA-COMP:15179"/>
        <dbReference type="Rhea" id="RHEA-COMP:17355"/>
        <dbReference type="Rhea" id="RHEA-COMP:17428"/>
        <dbReference type="ChEBI" id="CHEBI:15377"/>
        <dbReference type="ChEBI" id="CHEBI:15378"/>
        <dbReference type="ChEBI" id="CHEBI:74896"/>
        <dbReference type="ChEBI" id="CHEBI:138282"/>
        <dbReference type="ChEBI" id="CHEBI:173118"/>
    </reaction>
    <physiologicalReaction direction="left-to-right" evidence="5">
        <dbReference type="Rhea" id="RHEA:68097"/>
    </physiologicalReaction>
</comment>
<evidence type="ECO:0000313" key="9">
    <source>
        <dbReference type="Proteomes" id="UP001497382"/>
    </source>
</evidence>
<organism evidence="8 9">
    <name type="scientific">Larinioides sclopetarius</name>
    <dbReference type="NCBI Taxonomy" id="280406"/>
    <lineage>
        <taxon>Eukaryota</taxon>
        <taxon>Metazoa</taxon>
        <taxon>Ecdysozoa</taxon>
        <taxon>Arthropoda</taxon>
        <taxon>Chelicerata</taxon>
        <taxon>Arachnida</taxon>
        <taxon>Araneae</taxon>
        <taxon>Araneomorphae</taxon>
        <taxon>Entelegynae</taxon>
        <taxon>Araneoidea</taxon>
        <taxon>Araneidae</taxon>
        <taxon>Larinioides</taxon>
    </lineage>
</organism>
<comment type="subunit">
    <text evidence="2">Homodimer.</text>
</comment>
<comment type="function">
    <text evidence="6">Endoribonuclease that catalyzes the hydrolysis of histone-coding pre-mRNA 3'-end. Involved in histone pre-mRNA processing during the S-phase of the cell cycle, which is required for entering/progressing through S-phase. Cleaves histone pre-mRNA at a major and a minor cleavage site after the 5'-ACCCA-3' and the 5'-ACCCACA-3' sequence, respectively, and located downstream of the stem-loop. May require the presence of the HDE element located at the histone pre-RNA 3'-end to avoid non-specific cleavage.</text>
</comment>
<evidence type="ECO:0000256" key="1">
    <source>
        <dbReference type="ARBA" id="ARBA00004514"/>
    </source>
</evidence>
<accession>A0AAV1ZC34</accession>
<name>A0AAV1ZC34_9ARAC</name>
<protein>
    <recommendedName>
        <fullName evidence="3">Metallo-beta-lactamase domain-containing protein 1</fullName>
    </recommendedName>
    <alternativeName>
        <fullName evidence="4">Endoribonuclease MBLAC1</fullName>
    </alternativeName>
</protein>
<evidence type="ECO:0000313" key="8">
    <source>
        <dbReference type="EMBL" id="CAL1269296.1"/>
    </source>
</evidence>
<evidence type="ECO:0000256" key="5">
    <source>
        <dbReference type="ARBA" id="ARBA00044690"/>
    </source>
</evidence>
<dbReference type="GO" id="GO:0031123">
    <property type="term" value="P:RNA 3'-end processing"/>
    <property type="evidence" value="ECO:0007669"/>
    <property type="project" value="UniProtKB-ARBA"/>
</dbReference>
<proteinExistence type="predicted"/>
<evidence type="ECO:0000256" key="4">
    <source>
        <dbReference type="ARBA" id="ARBA00032988"/>
    </source>
</evidence>
<dbReference type="CDD" id="cd07711">
    <property type="entry name" value="MBLAC1-like_MBL-fold"/>
    <property type="match status" value="1"/>
</dbReference>
<dbReference type="InterPro" id="IPR036866">
    <property type="entry name" value="RibonucZ/Hydroxyglut_hydro"/>
</dbReference>
<keyword evidence="9" id="KW-1185">Reference proteome</keyword>
<evidence type="ECO:0000256" key="2">
    <source>
        <dbReference type="ARBA" id="ARBA00011738"/>
    </source>
</evidence>
<evidence type="ECO:0000259" key="7">
    <source>
        <dbReference type="SMART" id="SM00849"/>
    </source>
</evidence>
<dbReference type="EMBL" id="CAXIEN010000039">
    <property type="protein sequence ID" value="CAL1269296.1"/>
    <property type="molecule type" value="Genomic_DNA"/>
</dbReference>
<evidence type="ECO:0000256" key="3">
    <source>
        <dbReference type="ARBA" id="ARBA00014856"/>
    </source>
</evidence>
<dbReference type="Proteomes" id="UP001497382">
    <property type="component" value="Unassembled WGS sequence"/>
</dbReference>
<dbReference type="PANTHER" id="PTHR23200:SF48">
    <property type="entry name" value="METALLO-BETA-LACTAMASE DOMAIN-CONTAINING PROTEIN 1"/>
    <property type="match status" value="1"/>
</dbReference>